<evidence type="ECO:0000313" key="2">
    <source>
        <dbReference type="EMBL" id="OBS02026.1"/>
    </source>
</evidence>
<reference evidence="2 3" key="1">
    <citation type="submission" date="2016-06" db="EMBL/GenBank/DDBJ databases">
        <authorList>
            <person name="Kjaerup R.B."/>
            <person name="Dalgaard T.S."/>
            <person name="Juul-Madsen H.R."/>
        </authorList>
    </citation>
    <scope>NUCLEOTIDE SEQUENCE [LARGE SCALE GENOMIC DNA]</scope>
    <source>
        <strain evidence="2 3">1245752.6</strain>
    </source>
</reference>
<proteinExistence type="predicted"/>
<evidence type="ECO:0000259" key="1">
    <source>
        <dbReference type="Pfam" id="PF12697"/>
    </source>
</evidence>
<evidence type="ECO:0000313" key="3">
    <source>
        <dbReference type="Proteomes" id="UP000093757"/>
    </source>
</evidence>
<feature type="domain" description="AB hydrolase-1" evidence="1">
    <location>
        <begin position="15"/>
        <end position="255"/>
    </location>
</feature>
<dbReference type="SUPFAM" id="SSF53474">
    <property type="entry name" value="alpha/beta-Hydrolases"/>
    <property type="match status" value="1"/>
</dbReference>
<dbReference type="PANTHER" id="PTHR43798">
    <property type="entry name" value="MONOACYLGLYCEROL LIPASE"/>
    <property type="match status" value="1"/>
</dbReference>
<organism evidence="2 3">
    <name type="scientific">Mycobacterium gordonae</name>
    <dbReference type="NCBI Taxonomy" id="1778"/>
    <lineage>
        <taxon>Bacteria</taxon>
        <taxon>Bacillati</taxon>
        <taxon>Actinomycetota</taxon>
        <taxon>Actinomycetes</taxon>
        <taxon>Mycobacteriales</taxon>
        <taxon>Mycobacteriaceae</taxon>
        <taxon>Mycobacterium</taxon>
    </lineage>
</organism>
<gene>
    <name evidence="2" type="ORF">A9W98_17050</name>
</gene>
<dbReference type="AlphaFoldDB" id="A0A1A6BIA3"/>
<dbReference type="Pfam" id="PF12697">
    <property type="entry name" value="Abhydrolase_6"/>
    <property type="match status" value="1"/>
</dbReference>
<accession>A0A1A6BIA3</accession>
<dbReference type="Gene3D" id="3.40.50.1820">
    <property type="entry name" value="alpha/beta hydrolase"/>
    <property type="match status" value="1"/>
</dbReference>
<dbReference type="Proteomes" id="UP000093757">
    <property type="component" value="Unassembled WGS sequence"/>
</dbReference>
<protein>
    <recommendedName>
        <fullName evidence="1">AB hydrolase-1 domain-containing protein</fullName>
    </recommendedName>
</protein>
<comment type="caution">
    <text evidence="2">The sequence shown here is derived from an EMBL/GenBank/DDBJ whole genome shotgun (WGS) entry which is preliminary data.</text>
</comment>
<dbReference type="InterPro" id="IPR050266">
    <property type="entry name" value="AB_hydrolase_sf"/>
</dbReference>
<dbReference type="GO" id="GO:0003824">
    <property type="term" value="F:catalytic activity"/>
    <property type="evidence" value="ECO:0007669"/>
    <property type="project" value="UniProtKB-ARBA"/>
</dbReference>
<sequence>MEQTMESAVTDASPLVCVHGFSGSWRNWVPITPALERHHRVYVARLAGHARGSAWPSGADITVNVLADQLERDLDAAALDRVHLVGNSLGGWLSLELAARGRALSATALSPALGWHSGGMHLRTLNLKLSVARAVFSAIAPYAETVLKPSLLRRCLLNGAMAHSERISVVEAAAFVRDNLRCSVYQELKDSFLQVEAELGAIDCPVQIGWPEKDALIPQHPYGVRFPALVPHAKVTALAGVGHVPMYDDPGLVAAMIVEFTTSVDEARRQSHAAYCAVEV</sequence>
<dbReference type="EMBL" id="MAEM01000229">
    <property type="protein sequence ID" value="OBS02026.1"/>
    <property type="molecule type" value="Genomic_DNA"/>
</dbReference>
<name>A0A1A6BIA3_MYCGO</name>
<dbReference type="InterPro" id="IPR000073">
    <property type="entry name" value="AB_hydrolase_1"/>
</dbReference>
<dbReference type="InterPro" id="IPR029058">
    <property type="entry name" value="AB_hydrolase_fold"/>
</dbReference>